<dbReference type="InParanoid" id="T1G1R7"/>
<accession>T1G1R7</accession>
<dbReference type="CTD" id="20215015"/>
<evidence type="ECO:0000313" key="5">
    <source>
        <dbReference type="EMBL" id="ESO08955.1"/>
    </source>
</evidence>
<dbReference type="InterPro" id="IPR019151">
    <property type="entry name" value="Proteasome_assmbl_chaperone_2"/>
</dbReference>
<keyword evidence="7" id="KW-1185">Reference proteome</keyword>
<dbReference type="HOGENOM" id="CLU_062640_0_1_1"/>
<dbReference type="Pfam" id="PF09754">
    <property type="entry name" value="PAC2"/>
    <property type="match status" value="1"/>
</dbReference>
<sequence>PTVSIGNVGQLTIDLLISSLQAPLVGHLSSDCVVPVVGRDAFDLNSNLLTTSLDVHECEKHKLVILQQRSPIIKRRQQRFIDELTKWIKDMKFPHVIVYTSVLACERIDSQLYGPQCRFMSTNNNTHLNMERLAEIFPCLETRQDIVAVADGAAVNQPYIPGSGITKKLLYKFNNENIESVVLLRFSYEADNIPDAVELFNLTNTYFNWIDVSCYFQVPENMKMPPSWSLLFGSHFDQIIYQ</sequence>
<organism evidence="6 7">
    <name type="scientific">Helobdella robusta</name>
    <name type="common">Californian leech</name>
    <dbReference type="NCBI Taxonomy" id="6412"/>
    <lineage>
        <taxon>Eukaryota</taxon>
        <taxon>Metazoa</taxon>
        <taxon>Spiralia</taxon>
        <taxon>Lophotrochozoa</taxon>
        <taxon>Annelida</taxon>
        <taxon>Clitellata</taxon>
        <taxon>Hirudinea</taxon>
        <taxon>Rhynchobdellida</taxon>
        <taxon>Glossiphoniidae</taxon>
        <taxon>Helobdella</taxon>
    </lineage>
</organism>
<dbReference type="OrthoDB" id="10260712at2759"/>
<evidence type="ECO:0000256" key="1">
    <source>
        <dbReference type="ARBA" id="ARBA00019186"/>
    </source>
</evidence>
<dbReference type="GO" id="GO:0043248">
    <property type="term" value="P:proteasome assembly"/>
    <property type="evidence" value="ECO:0000318"/>
    <property type="project" value="GO_Central"/>
</dbReference>
<dbReference type="PIRSF" id="PIRSF010044">
    <property type="entry name" value="UCP010044"/>
    <property type="match status" value="1"/>
</dbReference>
<name>T1G1R7_HELRO</name>
<dbReference type="OMA" id="WKEHTGE"/>
<dbReference type="AlphaFoldDB" id="T1G1R7"/>
<dbReference type="EnsemblMetazoa" id="HelroT74476">
    <property type="protein sequence ID" value="HelroP74476"/>
    <property type="gene ID" value="HelroG74476"/>
</dbReference>
<dbReference type="KEGG" id="hro:HELRODRAFT_74476"/>
<dbReference type="FunCoup" id="T1G1R7">
    <property type="interactions" value="1402"/>
</dbReference>
<dbReference type="Proteomes" id="UP000015101">
    <property type="component" value="Unassembled WGS sequence"/>
</dbReference>
<dbReference type="RefSeq" id="XP_009012977.1">
    <property type="nucleotide sequence ID" value="XM_009014729.1"/>
</dbReference>
<dbReference type="EMBL" id="AMQM01003129">
    <property type="status" value="NOT_ANNOTATED_CDS"/>
    <property type="molecule type" value="Genomic_DNA"/>
</dbReference>
<reference evidence="5 7" key="2">
    <citation type="journal article" date="2013" name="Nature">
        <title>Insights into bilaterian evolution from three spiralian genomes.</title>
        <authorList>
            <person name="Simakov O."/>
            <person name="Marletaz F."/>
            <person name="Cho S.J."/>
            <person name="Edsinger-Gonzales E."/>
            <person name="Havlak P."/>
            <person name="Hellsten U."/>
            <person name="Kuo D.H."/>
            <person name="Larsson T."/>
            <person name="Lv J."/>
            <person name="Arendt D."/>
            <person name="Savage R."/>
            <person name="Osoegawa K."/>
            <person name="de Jong P."/>
            <person name="Grimwood J."/>
            <person name="Chapman J.A."/>
            <person name="Shapiro H."/>
            <person name="Aerts A."/>
            <person name="Otillar R.P."/>
            <person name="Terry A.Y."/>
            <person name="Boore J.L."/>
            <person name="Grigoriev I.V."/>
            <person name="Lindberg D.R."/>
            <person name="Seaver E.C."/>
            <person name="Weisblat D.A."/>
            <person name="Putnam N.H."/>
            <person name="Rokhsar D.S."/>
        </authorList>
    </citation>
    <scope>NUCLEOTIDE SEQUENCE</scope>
</reference>
<dbReference type="FunFam" id="3.40.50.10900:FF:000013">
    <property type="entry name" value="Proteasome assembly chaperone 2"/>
    <property type="match status" value="1"/>
</dbReference>
<dbReference type="GO" id="GO:0005829">
    <property type="term" value="C:cytosol"/>
    <property type="evidence" value="ECO:0000318"/>
    <property type="project" value="GO_Central"/>
</dbReference>
<dbReference type="eggNOG" id="KOG3112">
    <property type="taxonomic scope" value="Eukaryota"/>
</dbReference>
<dbReference type="GO" id="GO:0005634">
    <property type="term" value="C:nucleus"/>
    <property type="evidence" value="ECO:0000318"/>
    <property type="project" value="GO_Central"/>
</dbReference>
<dbReference type="STRING" id="6412.T1G1R7"/>
<dbReference type="SUPFAM" id="SSF159659">
    <property type="entry name" value="Cgl1923-like"/>
    <property type="match status" value="1"/>
</dbReference>
<evidence type="ECO:0000256" key="3">
    <source>
        <dbReference type="ARBA" id="ARBA00025745"/>
    </source>
</evidence>
<evidence type="ECO:0000256" key="2">
    <source>
        <dbReference type="ARBA" id="ARBA00023186"/>
    </source>
</evidence>
<dbReference type="FunFam" id="3.40.50.10900:FF:000012">
    <property type="entry name" value="Proteasome assembly chaperone 2"/>
    <property type="match status" value="1"/>
</dbReference>
<dbReference type="Gene3D" id="3.40.50.10900">
    <property type="entry name" value="PAC-like subunit"/>
    <property type="match status" value="2"/>
</dbReference>
<dbReference type="EMBL" id="KB096023">
    <property type="protein sequence ID" value="ESO08955.1"/>
    <property type="molecule type" value="Genomic_DNA"/>
</dbReference>
<keyword evidence="2 4" id="KW-0143">Chaperone</keyword>
<dbReference type="PANTHER" id="PTHR12970">
    <property type="entry name" value="PROTEASOME ASSEMBLY CHAPERONE 2"/>
    <property type="match status" value="1"/>
</dbReference>
<protein>
    <recommendedName>
        <fullName evidence="1 4">Proteasome assembly chaperone 2</fullName>
    </recommendedName>
</protein>
<evidence type="ECO:0000256" key="4">
    <source>
        <dbReference type="PIRNR" id="PIRNR010044"/>
    </source>
</evidence>
<evidence type="ECO:0000313" key="6">
    <source>
        <dbReference type="EnsemblMetazoa" id="HelroP74476"/>
    </source>
</evidence>
<dbReference type="PANTHER" id="PTHR12970:SF1">
    <property type="entry name" value="PROTEASOME ASSEMBLY CHAPERONE 2"/>
    <property type="match status" value="1"/>
</dbReference>
<reference evidence="6" key="3">
    <citation type="submission" date="2015-06" db="UniProtKB">
        <authorList>
            <consortium name="EnsemblMetazoa"/>
        </authorList>
    </citation>
    <scope>IDENTIFICATION</scope>
</reference>
<proteinExistence type="inferred from homology"/>
<dbReference type="InterPro" id="IPR038389">
    <property type="entry name" value="PSMG2_sf"/>
</dbReference>
<dbReference type="GeneID" id="20215015"/>
<comment type="subunit">
    <text evidence="4">Forms a heterodimer with PSMG1.</text>
</comment>
<comment type="similarity">
    <text evidence="3 4">Belongs to the PSMG2 family.</text>
</comment>
<reference evidence="7" key="1">
    <citation type="submission" date="2012-12" db="EMBL/GenBank/DDBJ databases">
        <authorList>
            <person name="Hellsten U."/>
            <person name="Grimwood J."/>
            <person name="Chapman J.A."/>
            <person name="Shapiro H."/>
            <person name="Aerts A."/>
            <person name="Otillar R.P."/>
            <person name="Terry A.Y."/>
            <person name="Boore J.L."/>
            <person name="Simakov O."/>
            <person name="Marletaz F."/>
            <person name="Cho S.-J."/>
            <person name="Edsinger-Gonzales E."/>
            <person name="Havlak P."/>
            <person name="Kuo D.-H."/>
            <person name="Larsson T."/>
            <person name="Lv J."/>
            <person name="Arendt D."/>
            <person name="Savage R."/>
            <person name="Osoegawa K."/>
            <person name="de Jong P."/>
            <person name="Lindberg D.R."/>
            <person name="Seaver E.C."/>
            <person name="Weisblat D.A."/>
            <person name="Putnam N.H."/>
            <person name="Grigoriev I.V."/>
            <person name="Rokhsar D.S."/>
        </authorList>
    </citation>
    <scope>NUCLEOTIDE SEQUENCE</scope>
</reference>
<gene>
    <name evidence="6" type="primary">20215015</name>
    <name evidence="5" type="ORF">HELRODRAFT_74476</name>
</gene>
<comment type="function">
    <text evidence="4">Chaperone protein which promotes assembly of the 20S proteasome as part of a heterodimer with PSMG1.</text>
</comment>
<evidence type="ECO:0000313" key="7">
    <source>
        <dbReference type="Proteomes" id="UP000015101"/>
    </source>
</evidence>
<dbReference type="InterPro" id="IPR016562">
    <property type="entry name" value="Proteasome_assmbl_chp_2_euk"/>
</dbReference>